<keyword evidence="1" id="KW-1133">Transmembrane helix</keyword>
<dbReference type="RefSeq" id="WP_147422672.1">
    <property type="nucleotide sequence ID" value="NZ_RBIM01000004.1"/>
</dbReference>
<dbReference type="OrthoDB" id="9971661at2"/>
<evidence type="ECO:0000313" key="3">
    <source>
        <dbReference type="Proteomes" id="UP000273675"/>
    </source>
</evidence>
<organism evidence="2 3">
    <name type="scientific">Maricaulis maris</name>
    <dbReference type="NCBI Taxonomy" id="74318"/>
    <lineage>
        <taxon>Bacteria</taxon>
        <taxon>Pseudomonadati</taxon>
        <taxon>Pseudomonadota</taxon>
        <taxon>Alphaproteobacteria</taxon>
        <taxon>Maricaulales</taxon>
        <taxon>Maricaulaceae</taxon>
        <taxon>Maricaulis</taxon>
    </lineage>
</organism>
<sequence length="156" mass="16791">MPRPETGRWEIVALRWGLIVGISYWALTQLGSATRVLIIKFGDAVSAGIDPTLVIIVDNMGMFGAALTVANAVAYSGAVALLVMRMSAALPVYAAALVFDLTGWVIYSTHSLYDFWSDSSNQIEDWVANGLLLVGLIGLIILRQAGALPKRLVISR</sequence>
<keyword evidence="1" id="KW-0472">Membrane</keyword>
<name>A0A495D6J6_9PROT</name>
<feature type="transmembrane region" description="Helical" evidence="1">
    <location>
        <begin position="12"/>
        <end position="27"/>
    </location>
</feature>
<evidence type="ECO:0000256" key="1">
    <source>
        <dbReference type="SAM" id="Phobius"/>
    </source>
</evidence>
<feature type="transmembrane region" description="Helical" evidence="1">
    <location>
        <begin position="127"/>
        <end position="146"/>
    </location>
</feature>
<protein>
    <submittedName>
        <fullName evidence="2">Uncharacterized protein</fullName>
    </submittedName>
</protein>
<dbReference type="Proteomes" id="UP000273675">
    <property type="component" value="Unassembled WGS sequence"/>
</dbReference>
<keyword evidence="1" id="KW-0812">Transmembrane</keyword>
<evidence type="ECO:0000313" key="2">
    <source>
        <dbReference type="EMBL" id="RKQ96580.1"/>
    </source>
</evidence>
<gene>
    <name evidence="2" type="ORF">C7435_1912</name>
</gene>
<accession>A0A495D6J6</accession>
<comment type="caution">
    <text evidence="2">The sequence shown here is derived from an EMBL/GenBank/DDBJ whole genome shotgun (WGS) entry which is preliminary data.</text>
</comment>
<feature type="transmembrane region" description="Helical" evidence="1">
    <location>
        <begin position="60"/>
        <end position="83"/>
    </location>
</feature>
<feature type="transmembrane region" description="Helical" evidence="1">
    <location>
        <begin position="90"/>
        <end position="107"/>
    </location>
</feature>
<dbReference type="EMBL" id="RBIM01000004">
    <property type="protein sequence ID" value="RKQ96580.1"/>
    <property type="molecule type" value="Genomic_DNA"/>
</dbReference>
<reference evidence="2 3" key="1">
    <citation type="submission" date="2018-10" db="EMBL/GenBank/DDBJ databases">
        <title>Genomic Encyclopedia of Type Strains, Phase IV (KMG-IV): sequencing the most valuable type-strain genomes for metagenomic binning, comparative biology and taxonomic classification.</title>
        <authorList>
            <person name="Goeker M."/>
        </authorList>
    </citation>
    <scope>NUCLEOTIDE SEQUENCE [LARGE SCALE GENOMIC DNA]</scope>
    <source>
        <strain evidence="2 3">DSM 4734</strain>
    </source>
</reference>
<dbReference type="AlphaFoldDB" id="A0A495D6J6"/>
<proteinExistence type="predicted"/>